<dbReference type="STRING" id="314285.KT71_03162"/>
<accession>A4A7E4</accession>
<dbReference type="RefSeq" id="WP_008293039.1">
    <property type="nucleotide sequence ID" value="NZ_CM002299.1"/>
</dbReference>
<dbReference type="InterPro" id="IPR022028">
    <property type="entry name" value="DUF3604"/>
</dbReference>
<feature type="signal peptide" evidence="1">
    <location>
        <begin position="1"/>
        <end position="30"/>
    </location>
</feature>
<evidence type="ECO:0000313" key="3">
    <source>
        <dbReference type="Proteomes" id="UP000019205"/>
    </source>
</evidence>
<dbReference type="HOGENOM" id="CLU_022758_0_0_6"/>
<comment type="caution">
    <text evidence="2">The sequence shown here is derived from an EMBL/GenBank/DDBJ whole genome shotgun (WGS) entry which is preliminary data.</text>
</comment>
<dbReference type="eggNOG" id="ENOG502Z7WD">
    <property type="taxonomic scope" value="Bacteria"/>
</dbReference>
<evidence type="ECO:0000313" key="2">
    <source>
        <dbReference type="EMBL" id="EAQ98213.1"/>
    </source>
</evidence>
<dbReference type="Pfam" id="PF12228">
    <property type="entry name" value="DUF3604"/>
    <property type="match status" value="1"/>
</dbReference>
<protein>
    <recommendedName>
        <fullName evidence="4">DUF3604 domain-containing protein</fullName>
    </recommendedName>
</protein>
<dbReference type="Proteomes" id="UP000019205">
    <property type="component" value="Chromosome"/>
</dbReference>
<dbReference type="OrthoDB" id="543560at2"/>
<name>A4A7E4_9GAMM</name>
<evidence type="ECO:0000256" key="1">
    <source>
        <dbReference type="SAM" id="SignalP"/>
    </source>
</evidence>
<gene>
    <name evidence="2" type="ORF">KT71_03162</name>
</gene>
<reference evidence="2 3" key="2">
    <citation type="journal article" date="2009" name="PLoS ONE">
        <title>The photosynthetic apparatus and its regulation in the aerobic gammaproteobacterium Congregibacter litoralis gen. nov., sp. nov.</title>
        <authorList>
            <person name="Spring S."/>
            <person name="Lunsdorf H."/>
            <person name="Fuchs B.M."/>
            <person name="Tindall B.J."/>
        </authorList>
    </citation>
    <scope>NUCLEOTIDE SEQUENCE [LARGE SCALE GENOMIC DNA]</scope>
    <source>
        <strain evidence="2">KT71</strain>
    </source>
</reference>
<keyword evidence="1" id="KW-0732">Signal</keyword>
<feature type="chain" id="PRO_5002665523" description="DUF3604 domain-containing protein" evidence="1">
    <location>
        <begin position="31"/>
        <end position="610"/>
    </location>
</feature>
<dbReference type="AlphaFoldDB" id="A4A7E4"/>
<dbReference type="SUPFAM" id="SSF89550">
    <property type="entry name" value="PHP domain-like"/>
    <property type="match status" value="1"/>
</dbReference>
<dbReference type="EMBL" id="AAOA02000002">
    <property type="protein sequence ID" value="EAQ98213.1"/>
    <property type="molecule type" value="Genomic_DNA"/>
</dbReference>
<reference evidence="2 3" key="1">
    <citation type="journal article" date="2007" name="Proc. Natl. Acad. Sci. U.S.A.">
        <title>Characterization of a marine gammaproteobacterium capable of aerobic anoxygenic photosynthesis.</title>
        <authorList>
            <person name="Fuchs B.M."/>
            <person name="Spring S."/>
            <person name="Teeling H."/>
            <person name="Quast C."/>
            <person name="Wulf J."/>
            <person name="Schattenhofer M."/>
            <person name="Yan S."/>
            <person name="Ferriera S."/>
            <person name="Johnson J."/>
            <person name="Glockner F.O."/>
            <person name="Amann R."/>
        </authorList>
    </citation>
    <scope>NUCLEOTIDE SEQUENCE [LARGE SCALE GENOMIC DNA]</scope>
    <source>
        <strain evidence="2">KT71</strain>
    </source>
</reference>
<keyword evidence="3" id="KW-1185">Reference proteome</keyword>
<sequence length="610" mass="67076">MTATKALSSLARRHKILTAVVMGSAMFAGAAEHDASAEYKQAYFGELHLHTSYSLDAYIGGTRLTPSMAYRFAKGEAMSVNGQPHSIGRPLDFAAVTDHAEYLGEMQATQVAATPGYDNEKLDELRNLSSYEEQEAWFLREVVANSRGGRPKHTAFYPGELAEKSAWQLMIDTANAHYEPGSFTTLIAYEWSSAPQGGNMHRNVIFRDDKVPALPFSSIDSPDEEDLWAWMGEQEALGSTLLAIPHNSNASKGFMFEPVDNSGDPIDAEYARLRSHFEPLIEMMQIKGNSEVHRKFWPADEFADFENGDSIQTHSERRFEKSGFVRAAVIEGLGYEQSLGINPYKLGFVGGTDSHNGTPSDVAEDSYVGSHGAADGSVERRQVEDIPGWILARESSPGSITGVYATANTREDIYDALRARETFVTSGPRIKPRFYGGASLPVDPRDAGELVARGYADGQPMGSTLSALSKAPVFYVHAMKDPEGANLDRIQIVKGWVDAEGVTRERIYDVAVSDDRPINDDGRCTVTVGNTVDLATATYANTIGASELMARWSDPDFDPAQPALYYTRTLEIPTPRWTSYDAVRFGKALLDDVPSTIQERAWSSPIWYVP</sequence>
<organism evidence="2 3">
    <name type="scientific">Congregibacter litoralis KT71</name>
    <dbReference type="NCBI Taxonomy" id="314285"/>
    <lineage>
        <taxon>Bacteria</taxon>
        <taxon>Pseudomonadati</taxon>
        <taxon>Pseudomonadota</taxon>
        <taxon>Gammaproteobacteria</taxon>
        <taxon>Cellvibrionales</taxon>
        <taxon>Halieaceae</taxon>
        <taxon>Congregibacter</taxon>
    </lineage>
</organism>
<proteinExistence type="predicted"/>
<evidence type="ECO:0008006" key="4">
    <source>
        <dbReference type="Google" id="ProtNLM"/>
    </source>
</evidence>
<dbReference type="InterPro" id="IPR016195">
    <property type="entry name" value="Pol/histidinol_Pase-like"/>
</dbReference>
<dbReference type="Gene3D" id="3.20.20.140">
    <property type="entry name" value="Metal-dependent hydrolases"/>
    <property type="match status" value="1"/>
</dbReference>